<accession>A0AAD4NB41</accession>
<evidence type="ECO:0008006" key="3">
    <source>
        <dbReference type="Google" id="ProtNLM"/>
    </source>
</evidence>
<proteinExistence type="predicted"/>
<name>A0AAD4NB41_9BILA</name>
<dbReference type="EMBL" id="JAKKPZ010000006">
    <property type="protein sequence ID" value="KAI1720260.1"/>
    <property type="molecule type" value="Genomic_DNA"/>
</dbReference>
<evidence type="ECO:0000313" key="2">
    <source>
        <dbReference type="Proteomes" id="UP001201812"/>
    </source>
</evidence>
<protein>
    <recommendedName>
        <fullName evidence="3">F-box domain-containing protein</fullName>
    </recommendedName>
</protein>
<gene>
    <name evidence="1" type="ORF">DdX_05644</name>
</gene>
<organism evidence="1 2">
    <name type="scientific">Ditylenchus destructor</name>
    <dbReference type="NCBI Taxonomy" id="166010"/>
    <lineage>
        <taxon>Eukaryota</taxon>
        <taxon>Metazoa</taxon>
        <taxon>Ecdysozoa</taxon>
        <taxon>Nematoda</taxon>
        <taxon>Chromadorea</taxon>
        <taxon>Rhabditida</taxon>
        <taxon>Tylenchina</taxon>
        <taxon>Tylenchomorpha</taxon>
        <taxon>Sphaerularioidea</taxon>
        <taxon>Anguinidae</taxon>
        <taxon>Anguininae</taxon>
        <taxon>Ditylenchus</taxon>
    </lineage>
</organism>
<comment type="caution">
    <text evidence="1">The sequence shown here is derived from an EMBL/GenBank/DDBJ whole genome shotgun (WGS) entry which is preliminary data.</text>
</comment>
<dbReference type="AlphaFoldDB" id="A0AAD4NB41"/>
<keyword evidence="2" id="KW-1185">Reference proteome</keyword>
<evidence type="ECO:0000313" key="1">
    <source>
        <dbReference type="EMBL" id="KAI1720260.1"/>
    </source>
</evidence>
<sequence length="320" mass="38167">MSSRAVKKQRYARLSKHLALGTLVDIFQYLNRNDLETFSIVNRQFNRILQQHFPDRPFRLLCNETLVLKRIYKEIKVRLEKSNAEYLDPITRQWHPRPFINYFTLEQMHPFLNETVRVRNVIFLLPKDPDCTAEEIESLSSLSRLWIGQEFSILNDVWTPDIVNSWIHPILSTSSLLRCSHLQLDFVNEVTPVHNYPNIYTLNFLGTQWHDFNAASMIDLIEHKGLYPGSNTTFVLWDINPVELADDLRNRFMETKKPLLFKVHFLLFDKEEVHPFKLMNQNTKEMLQLREMFVEEVAAHTDYIDHKLYWTLERLPIKHE</sequence>
<reference evidence="1" key="1">
    <citation type="submission" date="2022-01" db="EMBL/GenBank/DDBJ databases">
        <title>Genome Sequence Resource for Two Populations of Ditylenchus destructor, the Migratory Endoparasitic Phytonematode.</title>
        <authorList>
            <person name="Zhang H."/>
            <person name="Lin R."/>
            <person name="Xie B."/>
        </authorList>
    </citation>
    <scope>NUCLEOTIDE SEQUENCE</scope>
    <source>
        <strain evidence="1">BazhouSP</strain>
    </source>
</reference>
<dbReference type="Proteomes" id="UP001201812">
    <property type="component" value="Unassembled WGS sequence"/>
</dbReference>